<dbReference type="OrthoDB" id="10642289at2759"/>
<protein>
    <submittedName>
        <fullName evidence="1">Uncharacterized protein</fullName>
    </submittedName>
</protein>
<organism evidence="1 2">
    <name type="scientific">Linderina pennispora</name>
    <dbReference type="NCBI Taxonomy" id="61395"/>
    <lineage>
        <taxon>Eukaryota</taxon>
        <taxon>Fungi</taxon>
        <taxon>Fungi incertae sedis</taxon>
        <taxon>Zoopagomycota</taxon>
        <taxon>Kickxellomycotina</taxon>
        <taxon>Kickxellomycetes</taxon>
        <taxon>Kickxellales</taxon>
        <taxon>Kickxellaceae</taxon>
        <taxon>Linderina</taxon>
    </lineage>
</organism>
<name>A0A1Y1VV68_9FUNG</name>
<proteinExistence type="predicted"/>
<sequence>MCNHIKVDGSQCKYKPNQEWCGYHDPAKRKVRAERANIQEDFTNRGERDLKADLILEQVRKEMRDGFEKIRKMLFDKDGVFCLKNIFVPPIDEKTTSNGDHDFDIFFFEDMSEQILGAVEDGVSMFNNHIRETNTTIKDLIKERFNDVMVTIVKQITHMHDEVIKAINVLSSNLNEMNRQTNNVGNTRRRRSSLWTF</sequence>
<keyword evidence="2" id="KW-1185">Reference proteome</keyword>
<comment type="caution">
    <text evidence="1">The sequence shown here is derived from an EMBL/GenBank/DDBJ whole genome shotgun (WGS) entry which is preliminary data.</text>
</comment>
<gene>
    <name evidence="1" type="ORF">DL89DRAFT_287340</name>
</gene>
<dbReference type="Proteomes" id="UP000193922">
    <property type="component" value="Unassembled WGS sequence"/>
</dbReference>
<evidence type="ECO:0000313" key="2">
    <source>
        <dbReference type="Proteomes" id="UP000193922"/>
    </source>
</evidence>
<dbReference type="EMBL" id="MCFD01000041">
    <property type="protein sequence ID" value="ORX65177.1"/>
    <property type="molecule type" value="Genomic_DNA"/>
</dbReference>
<reference evidence="1 2" key="1">
    <citation type="submission" date="2016-07" db="EMBL/GenBank/DDBJ databases">
        <title>Pervasive Adenine N6-methylation of Active Genes in Fungi.</title>
        <authorList>
            <consortium name="DOE Joint Genome Institute"/>
            <person name="Mondo S.J."/>
            <person name="Dannebaum R.O."/>
            <person name="Kuo R.C."/>
            <person name="Labutti K."/>
            <person name="Haridas S."/>
            <person name="Kuo A."/>
            <person name="Salamov A."/>
            <person name="Ahrendt S.R."/>
            <person name="Lipzen A."/>
            <person name="Sullivan W."/>
            <person name="Andreopoulos W.B."/>
            <person name="Clum A."/>
            <person name="Lindquist E."/>
            <person name="Daum C."/>
            <person name="Ramamoorthy G.K."/>
            <person name="Gryganskyi A."/>
            <person name="Culley D."/>
            <person name="Magnuson J.K."/>
            <person name="James T.Y."/>
            <person name="O'Malley M.A."/>
            <person name="Stajich J.E."/>
            <person name="Spatafora J.W."/>
            <person name="Visel A."/>
            <person name="Grigoriev I.V."/>
        </authorList>
    </citation>
    <scope>NUCLEOTIDE SEQUENCE [LARGE SCALE GENOMIC DNA]</scope>
    <source>
        <strain evidence="1 2">ATCC 12442</strain>
    </source>
</reference>
<dbReference type="RefSeq" id="XP_040739498.1">
    <property type="nucleotide sequence ID" value="XM_040889904.1"/>
</dbReference>
<evidence type="ECO:0000313" key="1">
    <source>
        <dbReference type="EMBL" id="ORX65177.1"/>
    </source>
</evidence>
<dbReference type="GeneID" id="63806552"/>
<dbReference type="AlphaFoldDB" id="A0A1Y1VV68"/>
<accession>A0A1Y1VV68</accession>